<evidence type="ECO:0000313" key="6">
    <source>
        <dbReference type="Proteomes" id="UP000549394"/>
    </source>
</evidence>
<feature type="repeat" description="ANK" evidence="3">
    <location>
        <begin position="43"/>
        <end position="75"/>
    </location>
</feature>
<dbReference type="PRINTS" id="PR01415">
    <property type="entry name" value="ANKYRIN"/>
</dbReference>
<organism evidence="5 6">
    <name type="scientific">Dimorphilus gyrociliatus</name>
    <dbReference type="NCBI Taxonomy" id="2664684"/>
    <lineage>
        <taxon>Eukaryota</taxon>
        <taxon>Metazoa</taxon>
        <taxon>Spiralia</taxon>
        <taxon>Lophotrochozoa</taxon>
        <taxon>Annelida</taxon>
        <taxon>Polychaeta</taxon>
        <taxon>Polychaeta incertae sedis</taxon>
        <taxon>Dinophilidae</taxon>
        <taxon>Dimorphilus</taxon>
    </lineage>
</organism>
<evidence type="ECO:0000256" key="3">
    <source>
        <dbReference type="PROSITE-ProRule" id="PRU00023"/>
    </source>
</evidence>
<dbReference type="PROSITE" id="PS50297">
    <property type="entry name" value="ANK_REP_REGION"/>
    <property type="match status" value="1"/>
</dbReference>
<keyword evidence="6" id="KW-1185">Reference proteome</keyword>
<keyword evidence="4" id="KW-0472">Membrane</keyword>
<dbReference type="EMBL" id="CAJFCJ010000005">
    <property type="protein sequence ID" value="CAD5114934.1"/>
    <property type="molecule type" value="Genomic_DNA"/>
</dbReference>
<dbReference type="Gene3D" id="1.25.40.20">
    <property type="entry name" value="Ankyrin repeat-containing domain"/>
    <property type="match status" value="2"/>
</dbReference>
<evidence type="ECO:0000256" key="2">
    <source>
        <dbReference type="ARBA" id="ARBA00023043"/>
    </source>
</evidence>
<evidence type="ECO:0000313" key="5">
    <source>
        <dbReference type="EMBL" id="CAD5114934.1"/>
    </source>
</evidence>
<feature type="transmembrane region" description="Helical" evidence="4">
    <location>
        <begin position="172"/>
        <end position="193"/>
    </location>
</feature>
<reference evidence="5 6" key="1">
    <citation type="submission" date="2020-08" db="EMBL/GenBank/DDBJ databases">
        <authorList>
            <person name="Hejnol A."/>
        </authorList>
    </citation>
    <scope>NUCLEOTIDE SEQUENCE [LARGE SCALE GENOMIC DNA]</scope>
</reference>
<dbReference type="PANTHER" id="PTHR24171">
    <property type="entry name" value="ANKYRIN REPEAT DOMAIN-CONTAINING PROTEIN 39-RELATED"/>
    <property type="match status" value="1"/>
</dbReference>
<dbReference type="OrthoDB" id="6069906at2759"/>
<dbReference type="AlphaFoldDB" id="A0A7I8VG13"/>
<protein>
    <submittedName>
        <fullName evidence="5">DgyrCDS3965</fullName>
    </submittedName>
</protein>
<dbReference type="InterPro" id="IPR036770">
    <property type="entry name" value="Ankyrin_rpt-contain_sf"/>
</dbReference>
<comment type="caution">
    <text evidence="5">The sequence shown here is derived from an EMBL/GenBank/DDBJ whole genome shotgun (WGS) entry which is preliminary data.</text>
</comment>
<accession>A0A7I8VG13</accession>
<sequence length="218" mass="24263">MKYEALQMMDRDDLIVSSSANGDLNHLKLLLQSGRHPDERDEKGRTGLHLAASHGNEDVLRLLLESGADVDAIDTFGNTPLHYCGHVETIQCLIDFGADIFQTNKVGLSAYTLMKRRRVEKEALDILEKNIEFVQKLSSSEDLEPLLPQSIHCRHNKTVTTLFREFYDDLGLCKIITTIVVLLCLSLIVAFAATGVNNARVSEKISVVSPNDSVKVEL</sequence>
<dbReference type="InterPro" id="IPR002110">
    <property type="entry name" value="Ankyrin_rpt"/>
</dbReference>
<evidence type="ECO:0000256" key="1">
    <source>
        <dbReference type="ARBA" id="ARBA00022737"/>
    </source>
</evidence>
<keyword evidence="2 3" id="KW-0040">ANK repeat</keyword>
<keyword evidence="1" id="KW-0677">Repeat</keyword>
<keyword evidence="4" id="KW-0812">Transmembrane</keyword>
<proteinExistence type="predicted"/>
<dbReference type="SUPFAM" id="SSF48403">
    <property type="entry name" value="Ankyrin repeat"/>
    <property type="match status" value="1"/>
</dbReference>
<evidence type="ECO:0000256" key="4">
    <source>
        <dbReference type="SAM" id="Phobius"/>
    </source>
</evidence>
<dbReference type="PANTHER" id="PTHR24171:SF9">
    <property type="entry name" value="ANKYRIN REPEAT DOMAIN-CONTAINING PROTEIN 39"/>
    <property type="match status" value="1"/>
</dbReference>
<name>A0A7I8VG13_9ANNE</name>
<keyword evidence="4" id="KW-1133">Transmembrane helix</keyword>
<dbReference type="SMART" id="SM00248">
    <property type="entry name" value="ANK"/>
    <property type="match status" value="3"/>
</dbReference>
<gene>
    <name evidence="5" type="ORF">DGYR_LOCUS3733</name>
</gene>
<dbReference type="Pfam" id="PF12796">
    <property type="entry name" value="Ank_2"/>
    <property type="match status" value="1"/>
</dbReference>
<dbReference type="Proteomes" id="UP000549394">
    <property type="component" value="Unassembled WGS sequence"/>
</dbReference>
<dbReference type="PROSITE" id="PS50088">
    <property type="entry name" value="ANK_REPEAT"/>
    <property type="match status" value="1"/>
</dbReference>